<dbReference type="Pfam" id="PF05159">
    <property type="entry name" value="Capsule_synth"/>
    <property type="match status" value="4"/>
</dbReference>
<dbReference type="GO" id="GO:0000271">
    <property type="term" value="P:polysaccharide biosynthetic process"/>
    <property type="evidence" value="ECO:0007669"/>
    <property type="project" value="InterPro"/>
</dbReference>
<gene>
    <name evidence="1" type="ORF">GLS40_06855</name>
</gene>
<reference evidence="1 2" key="1">
    <citation type="submission" date="2019-11" db="EMBL/GenBank/DDBJ databases">
        <title>Pseudooceanicola pacifica sp. nov., isolated from deep-sea sediment of the Pacific Ocean.</title>
        <authorList>
            <person name="Lyu L."/>
        </authorList>
    </citation>
    <scope>NUCLEOTIDE SEQUENCE [LARGE SCALE GENOMIC DNA]</scope>
    <source>
        <strain evidence="1 2">216_PA32_1</strain>
    </source>
</reference>
<dbReference type="AlphaFoldDB" id="A0A844WEW1"/>
<comment type="caution">
    <text evidence="1">The sequence shown here is derived from an EMBL/GenBank/DDBJ whole genome shotgun (WGS) entry which is preliminary data.</text>
</comment>
<dbReference type="CDD" id="cd16439">
    <property type="entry name" value="beta_Kdo_transferase_KpsC_2"/>
    <property type="match status" value="1"/>
</dbReference>
<name>A0A844WEW1_9RHOB</name>
<protein>
    <submittedName>
        <fullName evidence="1">Capsular polysaccharide biosynthesis protein</fullName>
    </submittedName>
</protein>
<dbReference type="InterPro" id="IPR007833">
    <property type="entry name" value="Capsule_polysaccharide_synth"/>
</dbReference>
<evidence type="ECO:0000313" key="2">
    <source>
        <dbReference type="Proteomes" id="UP000443843"/>
    </source>
</evidence>
<evidence type="ECO:0000313" key="1">
    <source>
        <dbReference type="EMBL" id="MWB77739.1"/>
    </source>
</evidence>
<accession>A0A844WEW1</accession>
<dbReference type="CDD" id="cd16440">
    <property type="entry name" value="beta_Kdo_transferase_KpsC_1"/>
    <property type="match status" value="1"/>
</dbReference>
<dbReference type="Proteomes" id="UP000443843">
    <property type="component" value="Unassembled WGS sequence"/>
</dbReference>
<keyword evidence="2" id="KW-1185">Reference proteome</keyword>
<dbReference type="EMBL" id="WNXQ01000003">
    <property type="protein sequence ID" value="MWB77739.1"/>
    <property type="molecule type" value="Genomic_DNA"/>
</dbReference>
<proteinExistence type="predicted"/>
<sequence>MRRILKLAGYDLVIGRPGKGDEIAVWGRSPYASRGEAVARATGAGLIRIEDAFLRSLHPGRKGEPPIGLAIDRTGVHFDASQPSDLETLLARHPLDDSALLNRARGGIARLKEAHLSKYSDFDPETPLPDPGYVLVIDQTRGDASVKWGGADANTFREMLYWAQEDHPGARILIKTHPETRQSLRPGYFGPDDAQGRITLCDDAVSPWALMEGAVAVYAVTSQLGFEAILAGHRPRIFGQPFYAGWGLTDDRSPLPLPRRGRSLTPVQMFAAAMILYPTWYDPTRDRLCEFEEAAELLAARARAWREDRHGWTAQGMRLWKRPVLQKFFGSERRMIFREGPPRDDGRRVMCWAGKAPEEAELVRVEDGFLRSRGLGAELVPPLSLVLDDLGIYYDPSRESRLERLIAARDRLRPDQQLRADRLMRRLLGDGLTKYNLGGAVLDLPPGRRILVPGQVEDDASIRLGAGAIRTNLDLLRAAREANPDAVILYKPHPDVESGLRTGAVPGDELAALADMVLPRADGAALLSHVEEVWTMTSLMGFEALLRGCKVTVTGAPFYAGWGLTRDLGEVPPRRRTRVTLAGLVHATLIDYPRYRDPVSGLPCPVETVVSRLSRGEVAHPGALNRLLSKAQGLLASRAHLWR</sequence>
<organism evidence="1 2">
    <name type="scientific">Pseudooceanicola pacificus</name>
    <dbReference type="NCBI Taxonomy" id="2676438"/>
    <lineage>
        <taxon>Bacteria</taxon>
        <taxon>Pseudomonadati</taxon>
        <taxon>Pseudomonadota</taxon>
        <taxon>Alphaproteobacteria</taxon>
        <taxon>Rhodobacterales</taxon>
        <taxon>Paracoccaceae</taxon>
        <taxon>Pseudooceanicola</taxon>
    </lineage>
</organism>
<dbReference type="GO" id="GO:0015774">
    <property type="term" value="P:polysaccharide transport"/>
    <property type="evidence" value="ECO:0007669"/>
    <property type="project" value="InterPro"/>
</dbReference>